<dbReference type="AlphaFoldDB" id="A0A3Q9UR78"/>
<dbReference type="InterPro" id="IPR006094">
    <property type="entry name" value="Oxid_FAD_bind_N"/>
</dbReference>
<dbReference type="InterPro" id="IPR051914">
    <property type="entry name" value="FAD-linked_OxidoTrans_Type4"/>
</dbReference>
<dbReference type="Gene3D" id="3.30.465.10">
    <property type="match status" value="1"/>
</dbReference>
<name>A0A3Q9UR78_9MICO</name>
<dbReference type="Gene3D" id="1.10.45.10">
    <property type="entry name" value="Vanillyl-alcohol Oxidase, Chain A, domain 4"/>
    <property type="match status" value="1"/>
</dbReference>
<dbReference type="InterPro" id="IPR016169">
    <property type="entry name" value="FAD-bd_PCMH_sub2"/>
</dbReference>
<evidence type="ECO:0000313" key="7">
    <source>
        <dbReference type="EMBL" id="AZZ52210.1"/>
    </source>
</evidence>
<dbReference type="PANTHER" id="PTHR42934:SF2">
    <property type="entry name" value="GLYCOLATE OXIDASE SUBUNIT GLCD"/>
    <property type="match status" value="1"/>
</dbReference>
<dbReference type="FunFam" id="3.30.70.2740:FF:000001">
    <property type="entry name" value="D-lactate dehydrogenase mitochondrial"/>
    <property type="match status" value="1"/>
</dbReference>
<proteinExistence type="inferred from homology"/>
<dbReference type="Pfam" id="PF02913">
    <property type="entry name" value="FAD-oxidase_C"/>
    <property type="match status" value="1"/>
</dbReference>
<keyword evidence="4" id="KW-0274">FAD</keyword>
<comment type="similarity">
    <text evidence="2">Belongs to the FAD-binding oxidoreductase/transferase type 4 family.</text>
</comment>
<feature type="domain" description="FAD-binding PCMH-type" evidence="6">
    <location>
        <begin position="43"/>
        <end position="222"/>
    </location>
</feature>
<dbReference type="PANTHER" id="PTHR42934">
    <property type="entry name" value="GLYCOLATE OXIDASE SUBUNIT GLCD"/>
    <property type="match status" value="1"/>
</dbReference>
<evidence type="ECO:0000313" key="8">
    <source>
        <dbReference type="Proteomes" id="UP000285317"/>
    </source>
</evidence>
<dbReference type="Gene3D" id="3.30.70.2740">
    <property type="match status" value="1"/>
</dbReference>
<keyword evidence="5" id="KW-0560">Oxidoreductase</keyword>
<dbReference type="InterPro" id="IPR016171">
    <property type="entry name" value="Vanillyl_alc_oxidase_C-sub2"/>
</dbReference>
<gene>
    <name evidence="7" type="ORF">C1I64_09200</name>
</gene>
<dbReference type="InterPro" id="IPR016166">
    <property type="entry name" value="FAD-bd_PCMH"/>
</dbReference>
<evidence type="ECO:0000256" key="1">
    <source>
        <dbReference type="ARBA" id="ARBA00001974"/>
    </source>
</evidence>
<dbReference type="RefSeq" id="WP_127886985.1">
    <property type="nucleotide sequence ID" value="NZ_CP028137.1"/>
</dbReference>
<evidence type="ECO:0000256" key="3">
    <source>
        <dbReference type="ARBA" id="ARBA00022630"/>
    </source>
</evidence>
<dbReference type="Proteomes" id="UP000285317">
    <property type="component" value="Chromosome"/>
</dbReference>
<evidence type="ECO:0000256" key="4">
    <source>
        <dbReference type="ARBA" id="ARBA00022827"/>
    </source>
</evidence>
<dbReference type="KEGG" id="rfs:C1I64_09200"/>
<dbReference type="InterPro" id="IPR036318">
    <property type="entry name" value="FAD-bd_PCMH-like_sf"/>
</dbReference>
<dbReference type="GO" id="GO:0071949">
    <property type="term" value="F:FAD binding"/>
    <property type="evidence" value="ECO:0007669"/>
    <property type="project" value="InterPro"/>
</dbReference>
<evidence type="ECO:0000256" key="2">
    <source>
        <dbReference type="ARBA" id="ARBA00008000"/>
    </source>
</evidence>
<dbReference type="GO" id="GO:0016491">
    <property type="term" value="F:oxidoreductase activity"/>
    <property type="evidence" value="ECO:0007669"/>
    <property type="project" value="UniProtKB-KW"/>
</dbReference>
<dbReference type="InterPro" id="IPR004113">
    <property type="entry name" value="FAD-bd_oxidored_4_C"/>
</dbReference>
<accession>A0A3Q9UR78</accession>
<evidence type="ECO:0000259" key="6">
    <source>
        <dbReference type="PROSITE" id="PS51387"/>
    </source>
</evidence>
<keyword evidence="3" id="KW-0285">Flavoprotein</keyword>
<dbReference type="SUPFAM" id="SSF55103">
    <property type="entry name" value="FAD-linked oxidases, C-terminal domain"/>
    <property type="match status" value="1"/>
</dbReference>
<dbReference type="EMBL" id="CP028137">
    <property type="protein sequence ID" value="AZZ52210.1"/>
    <property type="molecule type" value="Genomic_DNA"/>
</dbReference>
<dbReference type="PROSITE" id="PS51387">
    <property type="entry name" value="FAD_PCMH"/>
    <property type="match status" value="1"/>
</dbReference>
<sequence>MSALAPAVDPAVDNADAPALDPADAPVAITADVPTADRSGWSPGGTPLGVVRARTVDDVRAALRHASTHGIPVVTRGAASGLAGGASAGEGVLVLDVSGLDRILEIDPVDGVARVEPGVITADLDRAAAVHGLLYAPDPGSVEIATIGGTIATNAGGLRGAKYGVTRDAVLALDVVLADGSLVHLGRDTVKGVVGLDLTALVVGSEGGLGVVVGATLRLLPRPRATATAAALFADVAAGAEAAVALARAGLRPSVLELVDDRTLEAIDALRGSTLAGRGGAFLLVQTDGFGAAEEIAEVRAVLAATALSVETTLDPAEGLALASARRDALPAIEARGRVLIEDIAVPRSRLAEAIRRVHAIAADTGADVYVFAHAGDGNLHPIIRLRDDSEQSRRQADAAAEAVFALALELGGTVSGEHGVGALKREWARRELGPDVVALQRAVQRVFDPQGILNPGTAL</sequence>
<dbReference type="Pfam" id="PF01565">
    <property type="entry name" value="FAD_binding_4"/>
    <property type="match status" value="1"/>
</dbReference>
<evidence type="ECO:0000256" key="5">
    <source>
        <dbReference type="ARBA" id="ARBA00023002"/>
    </source>
</evidence>
<organism evidence="7 8">
    <name type="scientific">Rathayibacter festucae DSM 15932</name>
    <dbReference type="NCBI Taxonomy" id="1328866"/>
    <lineage>
        <taxon>Bacteria</taxon>
        <taxon>Bacillati</taxon>
        <taxon>Actinomycetota</taxon>
        <taxon>Actinomycetes</taxon>
        <taxon>Micrococcales</taxon>
        <taxon>Microbacteriaceae</taxon>
        <taxon>Rathayibacter</taxon>
    </lineage>
</organism>
<dbReference type="InterPro" id="IPR016164">
    <property type="entry name" value="FAD-linked_Oxase-like_C"/>
</dbReference>
<reference evidence="8" key="1">
    <citation type="submission" date="2018-03" db="EMBL/GenBank/DDBJ databases">
        <title>Bacteriophage NCPPB3778 and a type I-E CRISPR drive the evolution of the US Biological Select Agent, Rathayibacter toxicus.</title>
        <authorList>
            <person name="Davis E.W.II."/>
            <person name="Tabima J.F."/>
            <person name="Weisberg A.J."/>
            <person name="Dantas Lopes L."/>
            <person name="Wiseman M.S."/>
            <person name="Wiseman M.S."/>
            <person name="Pupko T."/>
            <person name="Belcher M.S."/>
            <person name="Sechler A.J."/>
            <person name="Tancos M.A."/>
            <person name="Schroeder B.K."/>
            <person name="Murray T.D."/>
            <person name="Luster D.G."/>
            <person name="Schneider W.L."/>
            <person name="Rogers E."/>
            <person name="Andreote F.D."/>
            <person name="Grunwald N.J."/>
            <person name="Putnam M.L."/>
            <person name="Chang J.H."/>
        </authorList>
    </citation>
    <scope>NUCLEOTIDE SEQUENCE [LARGE SCALE GENOMIC DNA]</scope>
    <source>
        <strain evidence="8">DSM 15932</strain>
    </source>
</reference>
<dbReference type="SUPFAM" id="SSF56176">
    <property type="entry name" value="FAD-binding/transporter-associated domain-like"/>
    <property type="match status" value="1"/>
</dbReference>
<comment type="cofactor">
    <cofactor evidence="1">
        <name>FAD</name>
        <dbReference type="ChEBI" id="CHEBI:57692"/>
    </cofactor>
</comment>
<protein>
    <submittedName>
        <fullName evidence="7">FAD-binding oxidoreductase</fullName>
    </submittedName>
</protein>